<reference evidence="2 3" key="1">
    <citation type="submission" date="2023-06" db="EMBL/GenBank/DDBJ databases">
        <authorList>
            <person name="Yushchuk O."/>
            <person name="Binda E."/>
            <person name="Ruckert-Reed C."/>
            <person name="Fedorenko V."/>
            <person name="Kalinowski J."/>
            <person name="Marinelli F."/>
        </authorList>
    </citation>
    <scope>NUCLEOTIDE SEQUENCE [LARGE SCALE GENOMIC DNA]</scope>
    <source>
        <strain evidence="2 3">NRRL 3884</strain>
    </source>
</reference>
<dbReference type="PANTHER" id="PTHR19959:SF119">
    <property type="entry name" value="FUNGAL LIPASE-LIKE DOMAIN-CONTAINING PROTEIN"/>
    <property type="match status" value="1"/>
</dbReference>
<proteinExistence type="predicted"/>
<dbReference type="Pfam" id="PF25199">
    <property type="entry name" value="nSTAND_NTPase5"/>
    <property type="match status" value="1"/>
</dbReference>
<dbReference type="SUPFAM" id="SSF48452">
    <property type="entry name" value="TPR-like"/>
    <property type="match status" value="2"/>
</dbReference>
<dbReference type="RefSeq" id="WP_284914824.1">
    <property type="nucleotide sequence ID" value="NZ_CP126980.1"/>
</dbReference>
<evidence type="ECO:0000313" key="2">
    <source>
        <dbReference type="EMBL" id="WIM93616.1"/>
    </source>
</evidence>
<protein>
    <submittedName>
        <fullName evidence="2">Tetratricopeptide repeat protein</fullName>
    </submittedName>
</protein>
<dbReference type="InterPro" id="IPR057574">
    <property type="entry name" value="nSTAND_NTPase5_dom"/>
</dbReference>
<evidence type="ECO:0000259" key="1">
    <source>
        <dbReference type="Pfam" id="PF25199"/>
    </source>
</evidence>
<organism evidence="2 3">
    <name type="scientific">Actinoplanes oblitus</name>
    <dbReference type="NCBI Taxonomy" id="3040509"/>
    <lineage>
        <taxon>Bacteria</taxon>
        <taxon>Bacillati</taxon>
        <taxon>Actinomycetota</taxon>
        <taxon>Actinomycetes</taxon>
        <taxon>Micromonosporales</taxon>
        <taxon>Micromonosporaceae</taxon>
        <taxon>Actinoplanes</taxon>
    </lineage>
</organism>
<dbReference type="PANTHER" id="PTHR19959">
    <property type="entry name" value="KINESIN LIGHT CHAIN"/>
    <property type="match status" value="1"/>
</dbReference>
<keyword evidence="3" id="KW-1185">Reference proteome</keyword>
<dbReference type="EMBL" id="CP126980">
    <property type="protein sequence ID" value="WIM93616.1"/>
    <property type="molecule type" value="Genomic_DNA"/>
</dbReference>
<dbReference type="Pfam" id="PF13374">
    <property type="entry name" value="TPR_10"/>
    <property type="match status" value="1"/>
</dbReference>
<evidence type="ECO:0000313" key="3">
    <source>
        <dbReference type="Proteomes" id="UP001240150"/>
    </source>
</evidence>
<feature type="domain" description="Novel STAND NTPase 5" evidence="1">
    <location>
        <begin position="256"/>
        <end position="353"/>
    </location>
</feature>
<accession>A0ABY8W916</accession>
<dbReference type="Proteomes" id="UP001240150">
    <property type="component" value="Chromosome"/>
</dbReference>
<sequence>MQIDLGDAASAVGTARDGGRVVSVETAGRRAAGCLITGRLVLTSAHAAPAVGSEVTVCLAASGRGLTGVVAWRGTPGGPDDAALVRIEDTAGAEVAGPDPVFGRMVTDRPDRPARAWGVQRRDWPVGAAPRPVAGALHENRFVPGDAGDLGGSGEPAAGLSGAAVFCAGLLVGVVGDGLGVTLVSALCRERGFLEVAGTAVSRLSPVELAGAQVTEPDAPRSPAALLRAESRVVGFRGRHRLMDELGAWCSGAGFAALLLHGPAGQGKSRVGHELAGRLTAAGWAVLWLGESAPDEAIAAVGDVVVPLLIVVDGAEDRAGQIRTLLAACARHDGARPLRVLLLARNAGDWWRMLRDERLLGGTAVVDLPVLDDDPDGRATAYREAVHALAAALPGVPGHAAHHWPTVAERLTGQPHDAGGRALSVQMRALADLLDTAGFGIAAGSRKPAEDRLLTHEQRYWSFTAAWHGLDLPDVAAQDVLAVAVLVSPTDEEQADRLLSAVAALAGRPRELRDAVRTWLADLFPAAGARPWGGLRPDRLADRFAGLRLAASPGLVTPLLPILTESQRRRVLTRWARAARQPDLTDRLSVPLTSLCVRHAGLLTEAMVAAAASVAGAAPLVTAIRRIGADPEADPEAGVDRLVAIADRLPRTGDLAPLAAEITQRIADRHRRAGREPELATALNNLSVRLGDLDRHAPALAAIEEAVVVHRRLAAAEPATYEAALARSLGSLAVRLSVLDQPEPALGAAAEAAEIYGRLAEADPDSHRSELAGALLNLSLGFGAVEQYPQALAAAEEAVVLHRRLAEQEPAEFLPQLAAALSVLGINLGILDRNEPSRTVAEEAVALRRRLAERQPDAYLPSLASALTDLAVRRIVLGEKAAALAAVEEALTIRYQLAEERPETAGEDLQWSLHVHRVISGQEADQHPVR</sequence>
<dbReference type="InterPro" id="IPR011990">
    <property type="entry name" value="TPR-like_helical_dom_sf"/>
</dbReference>
<gene>
    <name evidence="2" type="ORF">ACTOB_005599</name>
</gene>
<name>A0ABY8W916_9ACTN</name>
<dbReference type="Gene3D" id="1.25.40.10">
    <property type="entry name" value="Tetratricopeptide repeat domain"/>
    <property type="match status" value="2"/>
</dbReference>